<sequence length="141" mass="16039">MVVADREDAKCVGIDGERRAEWCMTAFLWVALLPRASDDTYILRMQTIIDCYQRRDGNIAQIPDACQIKHSLSIVNFQNPCKVAVVGSNTATYIQLITVHPRMQTIQQLQLLTAAKIRLSNADDKDVRHEEEAIQRRTVLI</sequence>
<evidence type="ECO:0000313" key="1">
    <source>
        <dbReference type="EMBL" id="EKX45577.1"/>
    </source>
</evidence>
<name>L1JB72_GUITC</name>
<keyword evidence="3" id="KW-1185">Reference proteome</keyword>
<proteinExistence type="predicted"/>
<dbReference type="KEGG" id="gtt:GUITHDRAFT_108450"/>
<dbReference type="PaxDb" id="55529-EKX45577"/>
<reference evidence="3" key="2">
    <citation type="submission" date="2012-11" db="EMBL/GenBank/DDBJ databases">
        <authorList>
            <person name="Kuo A."/>
            <person name="Curtis B.A."/>
            <person name="Tanifuji G."/>
            <person name="Burki F."/>
            <person name="Gruber A."/>
            <person name="Irimia M."/>
            <person name="Maruyama S."/>
            <person name="Arias M.C."/>
            <person name="Ball S.G."/>
            <person name="Gile G.H."/>
            <person name="Hirakawa Y."/>
            <person name="Hopkins J.F."/>
            <person name="Rensing S.A."/>
            <person name="Schmutz J."/>
            <person name="Symeonidi A."/>
            <person name="Elias M."/>
            <person name="Eveleigh R.J."/>
            <person name="Herman E.K."/>
            <person name="Klute M.J."/>
            <person name="Nakayama T."/>
            <person name="Obornik M."/>
            <person name="Reyes-Prieto A."/>
            <person name="Armbrust E.V."/>
            <person name="Aves S.J."/>
            <person name="Beiko R.G."/>
            <person name="Coutinho P."/>
            <person name="Dacks J.B."/>
            <person name="Durnford D.G."/>
            <person name="Fast N.M."/>
            <person name="Green B.R."/>
            <person name="Grisdale C."/>
            <person name="Hempe F."/>
            <person name="Henrissat B."/>
            <person name="Hoppner M.P."/>
            <person name="Ishida K.-I."/>
            <person name="Kim E."/>
            <person name="Koreny L."/>
            <person name="Kroth P.G."/>
            <person name="Liu Y."/>
            <person name="Malik S.-B."/>
            <person name="Maier U.G."/>
            <person name="McRose D."/>
            <person name="Mock T."/>
            <person name="Neilson J.A."/>
            <person name="Onodera N.T."/>
            <person name="Poole A.M."/>
            <person name="Pritham E.J."/>
            <person name="Richards T.A."/>
            <person name="Rocap G."/>
            <person name="Roy S.W."/>
            <person name="Sarai C."/>
            <person name="Schaack S."/>
            <person name="Shirato S."/>
            <person name="Slamovits C.H."/>
            <person name="Spencer D.F."/>
            <person name="Suzuki S."/>
            <person name="Worden A.Z."/>
            <person name="Zauner S."/>
            <person name="Barry K."/>
            <person name="Bell C."/>
            <person name="Bharti A.K."/>
            <person name="Crow J.A."/>
            <person name="Grimwood J."/>
            <person name="Kramer R."/>
            <person name="Lindquist E."/>
            <person name="Lucas S."/>
            <person name="Salamov A."/>
            <person name="McFadden G.I."/>
            <person name="Lane C.E."/>
            <person name="Keeling P.J."/>
            <person name="Gray M.W."/>
            <person name="Grigoriev I.V."/>
            <person name="Archibald J.M."/>
        </authorList>
    </citation>
    <scope>NUCLEOTIDE SEQUENCE</scope>
    <source>
        <strain evidence="3">CCMP2712</strain>
    </source>
</reference>
<dbReference type="RefSeq" id="XP_005832557.1">
    <property type="nucleotide sequence ID" value="XM_005832500.1"/>
</dbReference>
<evidence type="ECO:0000313" key="3">
    <source>
        <dbReference type="Proteomes" id="UP000011087"/>
    </source>
</evidence>
<dbReference type="AlphaFoldDB" id="L1JB72"/>
<dbReference type="EMBL" id="JH992998">
    <property type="protein sequence ID" value="EKX45577.1"/>
    <property type="molecule type" value="Genomic_DNA"/>
</dbReference>
<protein>
    <submittedName>
        <fullName evidence="1 2">Uncharacterized protein</fullName>
    </submittedName>
</protein>
<accession>L1JB72</accession>
<gene>
    <name evidence="1" type="ORF">GUITHDRAFT_108450</name>
</gene>
<dbReference type="Proteomes" id="UP000011087">
    <property type="component" value="Unassembled WGS sequence"/>
</dbReference>
<reference evidence="1 3" key="1">
    <citation type="journal article" date="2012" name="Nature">
        <title>Algal genomes reveal evolutionary mosaicism and the fate of nucleomorphs.</title>
        <authorList>
            <consortium name="DOE Joint Genome Institute"/>
            <person name="Curtis B.A."/>
            <person name="Tanifuji G."/>
            <person name="Burki F."/>
            <person name="Gruber A."/>
            <person name="Irimia M."/>
            <person name="Maruyama S."/>
            <person name="Arias M.C."/>
            <person name="Ball S.G."/>
            <person name="Gile G.H."/>
            <person name="Hirakawa Y."/>
            <person name="Hopkins J.F."/>
            <person name="Kuo A."/>
            <person name="Rensing S.A."/>
            <person name="Schmutz J."/>
            <person name="Symeonidi A."/>
            <person name="Elias M."/>
            <person name="Eveleigh R.J."/>
            <person name="Herman E.K."/>
            <person name="Klute M.J."/>
            <person name="Nakayama T."/>
            <person name="Obornik M."/>
            <person name="Reyes-Prieto A."/>
            <person name="Armbrust E.V."/>
            <person name="Aves S.J."/>
            <person name="Beiko R.G."/>
            <person name="Coutinho P."/>
            <person name="Dacks J.B."/>
            <person name="Durnford D.G."/>
            <person name="Fast N.M."/>
            <person name="Green B.R."/>
            <person name="Grisdale C.J."/>
            <person name="Hempel F."/>
            <person name="Henrissat B."/>
            <person name="Hoppner M.P."/>
            <person name="Ishida K."/>
            <person name="Kim E."/>
            <person name="Koreny L."/>
            <person name="Kroth P.G."/>
            <person name="Liu Y."/>
            <person name="Malik S.B."/>
            <person name="Maier U.G."/>
            <person name="McRose D."/>
            <person name="Mock T."/>
            <person name="Neilson J.A."/>
            <person name="Onodera N.T."/>
            <person name="Poole A.M."/>
            <person name="Pritham E.J."/>
            <person name="Richards T.A."/>
            <person name="Rocap G."/>
            <person name="Roy S.W."/>
            <person name="Sarai C."/>
            <person name="Schaack S."/>
            <person name="Shirato S."/>
            <person name="Slamovits C.H."/>
            <person name="Spencer D.F."/>
            <person name="Suzuki S."/>
            <person name="Worden A.Z."/>
            <person name="Zauner S."/>
            <person name="Barry K."/>
            <person name="Bell C."/>
            <person name="Bharti A.K."/>
            <person name="Crow J.A."/>
            <person name="Grimwood J."/>
            <person name="Kramer R."/>
            <person name="Lindquist E."/>
            <person name="Lucas S."/>
            <person name="Salamov A."/>
            <person name="McFadden G.I."/>
            <person name="Lane C.E."/>
            <person name="Keeling P.J."/>
            <person name="Gray M.W."/>
            <person name="Grigoriev I.V."/>
            <person name="Archibald J.M."/>
        </authorList>
    </citation>
    <scope>NUCLEOTIDE SEQUENCE</scope>
    <source>
        <strain evidence="1 3">CCMP2712</strain>
    </source>
</reference>
<organism evidence="1">
    <name type="scientific">Guillardia theta (strain CCMP2712)</name>
    <name type="common">Cryptophyte</name>
    <dbReference type="NCBI Taxonomy" id="905079"/>
    <lineage>
        <taxon>Eukaryota</taxon>
        <taxon>Cryptophyceae</taxon>
        <taxon>Pyrenomonadales</taxon>
        <taxon>Geminigeraceae</taxon>
        <taxon>Guillardia</taxon>
    </lineage>
</organism>
<dbReference type="HOGENOM" id="CLU_1829022_0_0_1"/>
<reference evidence="2" key="3">
    <citation type="submission" date="2016-03" db="UniProtKB">
        <authorList>
            <consortium name="EnsemblProtists"/>
        </authorList>
    </citation>
    <scope>IDENTIFICATION</scope>
</reference>
<evidence type="ECO:0000313" key="2">
    <source>
        <dbReference type="EnsemblProtists" id="EKX45577"/>
    </source>
</evidence>
<dbReference type="EnsemblProtists" id="EKX45577">
    <property type="protein sequence ID" value="EKX45577"/>
    <property type="gene ID" value="GUITHDRAFT_108450"/>
</dbReference>
<dbReference type="GeneID" id="17302344"/>